<reference evidence="1 2" key="1">
    <citation type="journal article" date="2020" name="Nat. Commun.">
        <title>The structures of two archaeal type IV pili illuminate evolutionary relationships.</title>
        <authorList>
            <person name="Wang F."/>
            <person name="Baquero D.P."/>
            <person name="Su Z."/>
            <person name="Beltran L.C."/>
            <person name="Prangishvili D."/>
            <person name="Krupovic M."/>
            <person name="Egelman E.H."/>
        </authorList>
    </citation>
    <scope>NUCLEOTIDE SEQUENCE [LARGE SCALE GENOMIC DNA]</scope>
    <source>
        <strain evidence="1 2">2GA</strain>
    </source>
</reference>
<dbReference type="Proteomes" id="UP000554766">
    <property type="component" value="Unassembled WGS sequence"/>
</dbReference>
<name>A0A7L4P9Y6_9CREN</name>
<keyword evidence="2" id="KW-1185">Reference proteome</keyword>
<comment type="caution">
    <text evidence="1">The sequence shown here is derived from an EMBL/GenBank/DDBJ whole genome shotgun (WGS) entry which is preliminary data.</text>
</comment>
<evidence type="ECO:0000313" key="1">
    <source>
        <dbReference type="EMBL" id="NYR15532.1"/>
    </source>
</evidence>
<dbReference type="RefSeq" id="WP_011900659.1">
    <property type="nucleotide sequence ID" value="NZ_JAAVJF010000002.1"/>
</dbReference>
<accession>A0A7L4P9Y6</accession>
<dbReference type="AlphaFoldDB" id="A0A7L4P9Y6"/>
<dbReference type="GeneID" id="5055116"/>
<protein>
    <submittedName>
        <fullName evidence="1">Uncharacterized protein</fullName>
    </submittedName>
</protein>
<gene>
    <name evidence="1" type="ORF">HC235_06160</name>
</gene>
<proteinExistence type="predicted"/>
<organism evidence="1 2">
    <name type="scientific">Pyrobaculum arsenaticum</name>
    <dbReference type="NCBI Taxonomy" id="121277"/>
    <lineage>
        <taxon>Archaea</taxon>
        <taxon>Thermoproteota</taxon>
        <taxon>Thermoprotei</taxon>
        <taxon>Thermoproteales</taxon>
        <taxon>Thermoproteaceae</taxon>
        <taxon>Pyrobaculum</taxon>
    </lineage>
</organism>
<dbReference type="EMBL" id="JAAVJF010000002">
    <property type="protein sequence ID" value="NYR15532.1"/>
    <property type="molecule type" value="Genomic_DNA"/>
</dbReference>
<evidence type="ECO:0000313" key="2">
    <source>
        <dbReference type="Proteomes" id="UP000554766"/>
    </source>
</evidence>
<sequence length="66" mass="7520">MRDAYADGNRIPIGAFYVYKTVPTFEERLPRRIPTYLEAPPALQRIDMTALQPSPRTCSSNYLANT</sequence>